<protein>
    <submittedName>
        <fullName evidence="2">Uncharacterized protein</fullName>
    </submittedName>
</protein>
<sequence>MLLMRGLAKLSQAVIETQSNALRSVGAAVQSAQAAAEQGLHFPGHRLYNHCQVLREVGYQQPVSQYRSYHQDQSSVGELTAEDIEKTSQSKGADSKPHKQMVTPVPIATVGTHTHVNISFTLTGRHFDVNVSSHRVFRS</sequence>
<gene>
    <name evidence="2" type="ORF">XENOCAPTIV_013342</name>
</gene>
<organism evidence="2 3">
    <name type="scientific">Xenoophorus captivus</name>
    <dbReference type="NCBI Taxonomy" id="1517983"/>
    <lineage>
        <taxon>Eukaryota</taxon>
        <taxon>Metazoa</taxon>
        <taxon>Chordata</taxon>
        <taxon>Craniata</taxon>
        <taxon>Vertebrata</taxon>
        <taxon>Euteleostomi</taxon>
        <taxon>Actinopterygii</taxon>
        <taxon>Neopterygii</taxon>
        <taxon>Teleostei</taxon>
        <taxon>Neoteleostei</taxon>
        <taxon>Acanthomorphata</taxon>
        <taxon>Ovalentaria</taxon>
        <taxon>Atherinomorphae</taxon>
        <taxon>Cyprinodontiformes</taxon>
        <taxon>Goodeidae</taxon>
        <taxon>Xenoophorus</taxon>
    </lineage>
</organism>
<dbReference type="EMBL" id="JAHRIN010011187">
    <property type="protein sequence ID" value="MEQ2195472.1"/>
    <property type="molecule type" value="Genomic_DNA"/>
</dbReference>
<reference evidence="2 3" key="1">
    <citation type="submission" date="2021-06" db="EMBL/GenBank/DDBJ databases">
        <authorList>
            <person name="Palmer J.M."/>
        </authorList>
    </citation>
    <scope>NUCLEOTIDE SEQUENCE [LARGE SCALE GENOMIC DNA]</scope>
    <source>
        <strain evidence="2 3">XC_2019</strain>
        <tissue evidence="2">Muscle</tissue>
    </source>
</reference>
<evidence type="ECO:0000256" key="1">
    <source>
        <dbReference type="SAM" id="MobiDB-lite"/>
    </source>
</evidence>
<name>A0ABV0QJB2_9TELE</name>
<evidence type="ECO:0000313" key="2">
    <source>
        <dbReference type="EMBL" id="MEQ2195472.1"/>
    </source>
</evidence>
<feature type="compositionally biased region" description="Polar residues" evidence="1">
    <location>
        <begin position="68"/>
        <end position="77"/>
    </location>
</feature>
<dbReference type="Proteomes" id="UP001434883">
    <property type="component" value="Unassembled WGS sequence"/>
</dbReference>
<keyword evidence="3" id="KW-1185">Reference proteome</keyword>
<accession>A0ABV0QJB2</accession>
<comment type="caution">
    <text evidence="2">The sequence shown here is derived from an EMBL/GenBank/DDBJ whole genome shotgun (WGS) entry which is preliminary data.</text>
</comment>
<feature type="region of interest" description="Disordered" evidence="1">
    <location>
        <begin position="68"/>
        <end position="99"/>
    </location>
</feature>
<evidence type="ECO:0000313" key="3">
    <source>
        <dbReference type="Proteomes" id="UP001434883"/>
    </source>
</evidence>
<proteinExistence type="predicted"/>
<feature type="compositionally biased region" description="Basic and acidic residues" evidence="1">
    <location>
        <begin position="83"/>
        <end position="97"/>
    </location>
</feature>